<dbReference type="InterPro" id="IPR020556">
    <property type="entry name" value="Amidase_CS"/>
</dbReference>
<dbReference type="Gene3D" id="3.90.1300.10">
    <property type="entry name" value="Amidase signature (AS) domain"/>
    <property type="match status" value="1"/>
</dbReference>
<keyword evidence="4" id="KW-1185">Reference proteome</keyword>
<comment type="similarity">
    <text evidence="1">Belongs to the amidase family.</text>
</comment>
<accession>A0A9E8ZFL2</accession>
<dbReference type="PANTHER" id="PTHR11895:SF7">
    <property type="entry name" value="GLUTAMYL-TRNA(GLN) AMIDOTRANSFERASE SUBUNIT A, MITOCHONDRIAL"/>
    <property type="match status" value="1"/>
</dbReference>
<protein>
    <submittedName>
        <fullName evidence="3">Amidase</fullName>
    </submittedName>
</protein>
<evidence type="ECO:0000313" key="3">
    <source>
        <dbReference type="EMBL" id="WAL62485.1"/>
    </source>
</evidence>
<dbReference type="Pfam" id="PF01425">
    <property type="entry name" value="Amidase"/>
    <property type="match status" value="2"/>
</dbReference>
<sequence length="472" mass="49714">MNPTDLAFTSALEQAELIRRKEISPLELTQLYLSRIEQLNPQLGCYFTVAVDPALADARAKTEQLAGTAAELPPFWGVPLSIKDLNSVAGLPSTLGSPVLRNNIAAYDDAVVTRIKQAGFVILGKTAVPELATLPYTEPQGFPPARNPWHLDYTPGGSSGGAAAAVAAGLSSVAHASDGGGSIRGPAFCCGVVGLKPARGRVSYAPIGDALGGASVNGSLGRTVADAAALLDVMSGYVTGDPYWLPDPEIPFATVALHAQQQSLRSHRIAFATGMPPVGEANSICQQAVLATAQQLENLGHHLEPEGPDCTGLVEPFTLIWRTSVKALGLPPEALQPFNRWLYDQADSSGDYQKALWAMQVLSRRLVAFLDRYDAVLLPVYLHPAIRVGEWADLSPAATLEKVIQWIAPCPLANATGLPAVAIPTGFTPDGLPMGVQLVGRPADEATIIALAAQLEAVQPWSQHRPSMAIGG</sequence>
<reference evidence="3" key="1">
    <citation type="submission" date="2022-12" db="EMBL/GenBank/DDBJ databases">
        <title>Polyphasic identification of a Novel Hot-Spring Cyanobacterium Ocullathermofonsia sinensis gen nov. sp. nov. and Genomic Insights on its Adaptations to the Thermal Habitat.</title>
        <authorList>
            <person name="Daroch M."/>
            <person name="Tang J."/>
            <person name="Jiang Y."/>
        </authorList>
    </citation>
    <scope>NUCLEOTIDE SEQUENCE</scope>
    <source>
        <strain evidence="3">PKUAC-SCTA174</strain>
    </source>
</reference>
<proteinExistence type="inferred from homology"/>
<dbReference type="GO" id="GO:0003824">
    <property type="term" value="F:catalytic activity"/>
    <property type="evidence" value="ECO:0007669"/>
    <property type="project" value="InterPro"/>
</dbReference>
<gene>
    <name evidence="3" type="ORF">OXH18_10980</name>
</gene>
<dbReference type="InterPro" id="IPR036928">
    <property type="entry name" value="AS_sf"/>
</dbReference>
<feature type="domain" description="Amidase" evidence="2">
    <location>
        <begin position="346"/>
        <end position="448"/>
    </location>
</feature>
<dbReference type="InterPro" id="IPR000120">
    <property type="entry name" value="Amidase"/>
</dbReference>
<feature type="domain" description="Amidase" evidence="2">
    <location>
        <begin position="27"/>
        <end position="305"/>
    </location>
</feature>
<dbReference type="SUPFAM" id="SSF75304">
    <property type="entry name" value="Amidase signature (AS) enzymes"/>
    <property type="match status" value="1"/>
</dbReference>
<dbReference type="AlphaFoldDB" id="A0A9E8ZFL2"/>
<dbReference type="PANTHER" id="PTHR11895">
    <property type="entry name" value="TRANSAMIDASE"/>
    <property type="match status" value="1"/>
</dbReference>
<dbReference type="EMBL" id="CP113797">
    <property type="protein sequence ID" value="WAL62485.1"/>
    <property type="molecule type" value="Genomic_DNA"/>
</dbReference>
<evidence type="ECO:0000256" key="1">
    <source>
        <dbReference type="ARBA" id="ARBA00009199"/>
    </source>
</evidence>
<dbReference type="PROSITE" id="PS00571">
    <property type="entry name" value="AMIDASES"/>
    <property type="match status" value="1"/>
</dbReference>
<dbReference type="RefSeq" id="WP_268612825.1">
    <property type="nucleotide sequence ID" value="NZ_CP113797.1"/>
</dbReference>
<dbReference type="Proteomes" id="UP001163152">
    <property type="component" value="Chromosome"/>
</dbReference>
<name>A0A9E8ZFL2_9CYAN</name>
<dbReference type="KEGG" id="tsin:OXH18_10980"/>
<dbReference type="InterPro" id="IPR023631">
    <property type="entry name" value="Amidase_dom"/>
</dbReference>
<evidence type="ECO:0000313" key="4">
    <source>
        <dbReference type="Proteomes" id="UP001163152"/>
    </source>
</evidence>
<organism evidence="3 4">
    <name type="scientific">Thermocoleostomius sinensis A174</name>
    <dbReference type="NCBI Taxonomy" id="2016057"/>
    <lineage>
        <taxon>Bacteria</taxon>
        <taxon>Bacillati</taxon>
        <taxon>Cyanobacteriota</taxon>
        <taxon>Cyanophyceae</taxon>
        <taxon>Oculatellales</taxon>
        <taxon>Oculatellaceae</taxon>
        <taxon>Thermocoleostomius</taxon>
    </lineage>
</organism>
<evidence type="ECO:0000259" key="2">
    <source>
        <dbReference type="Pfam" id="PF01425"/>
    </source>
</evidence>